<dbReference type="Proteomes" id="UP000031408">
    <property type="component" value="Unassembled WGS sequence"/>
</dbReference>
<comment type="caution">
    <text evidence="1">The sequence shown here is derived from an EMBL/GenBank/DDBJ whole genome shotgun (WGS) entry which is preliminary data.</text>
</comment>
<name>A0A0C1KRH1_9BACT</name>
<proteinExistence type="predicted"/>
<evidence type="ECO:0000313" key="2">
    <source>
        <dbReference type="Proteomes" id="UP000031408"/>
    </source>
</evidence>
<gene>
    <name evidence="1" type="ORF">OI18_23310</name>
</gene>
<organism evidence="1 2">
    <name type="scientific">Flavihumibacter solisilvae</name>
    <dbReference type="NCBI Taxonomy" id="1349421"/>
    <lineage>
        <taxon>Bacteria</taxon>
        <taxon>Pseudomonadati</taxon>
        <taxon>Bacteroidota</taxon>
        <taxon>Chitinophagia</taxon>
        <taxon>Chitinophagales</taxon>
        <taxon>Chitinophagaceae</taxon>
        <taxon>Flavihumibacter</taxon>
    </lineage>
</organism>
<sequence>MPNVTTQPINMNYILSTLLLLITTTTYSQDCTKALLAHKPGTWKAGQQGSIVNVKAADLAKEKSVIAAIHKMVSASYKPTGCQISYSTVYGKGLPAASNWIADPYHYSMYVLRYLCDQQSADKSKYYVDYSTPTTVNITANVMYWLNNLYAADIATDDFRGYLKLKAMPVKKDDYYFMGEEVVGDSHLENKIKEYRWLITYGDTLPFSIISRKDYLLIQRKRLEKAVKENPGEKTYLDQYFKNIDQYCRLPHSPASRIRVINYLNC</sequence>
<dbReference type="EMBL" id="JSVC01000050">
    <property type="protein sequence ID" value="KIC90277.1"/>
    <property type="molecule type" value="Genomic_DNA"/>
</dbReference>
<keyword evidence="2" id="KW-1185">Reference proteome</keyword>
<reference evidence="1 2" key="1">
    <citation type="submission" date="2014-11" db="EMBL/GenBank/DDBJ databases">
        <title>Genome sequence of Flavihumibacter solisilvae 3-3.</title>
        <authorList>
            <person name="Zhou G."/>
            <person name="Li M."/>
            <person name="Wang G."/>
        </authorList>
    </citation>
    <scope>NUCLEOTIDE SEQUENCE [LARGE SCALE GENOMIC DNA]</scope>
    <source>
        <strain evidence="1 2">3-3</strain>
    </source>
</reference>
<dbReference type="AlphaFoldDB" id="A0A0C1KRH1"/>
<evidence type="ECO:0000313" key="1">
    <source>
        <dbReference type="EMBL" id="KIC90277.1"/>
    </source>
</evidence>
<accession>A0A0C1KRH1</accession>
<protein>
    <submittedName>
        <fullName evidence="1">Uncharacterized protein</fullName>
    </submittedName>
</protein>